<name>A0A512BIQ9_9BACT</name>
<proteinExistence type="predicted"/>
<comment type="caution">
    <text evidence="1">The sequence shown here is derived from an EMBL/GenBank/DDBJ whole genome shotgun (WGS) entry which is preliminary data.</text>
</comment>
<keyword evidence="2" id="KW-1185">Reference proteome</keyword>
<evidence type="ECO:0000313" key="2">
    <source>
        <dbReference type="Proteomes" id="UP000321513"/>
    </source>
</evidence>
<dbReference type="AlphaFoldDB" id="A0A512BIQ9"/>
<dbReference type="Proteomes" id="UP000321513">
    <property type="component" value="Unassembled WGS sequence"/>
</dbReference>
<protein>
    <submittedName>
        <fullName evidence="1">Uncharacterized protein</fullName>
    </submittedName>
</protein>
<reference evidence="1 2" key="1">
    <citation type="submission" date="2019-07" db="EMBL/GenBank/DDBJ databases">
        <title>Whole genome shotgun sequence of Segetibacter aerophilus NBRC 106135.</title>
        <authorList>
            <person name="Hosoyama A."/>
            <person name="Uohara A."/>
            <person name="Ohji S."/>
            <person name="Ichikawa N."/>
        </authorList>
    </citation>
    <scope>NUCLEOTIDE SEQUENCE [LARGE SCALE GENOMIC DNA]</scope>
    <source>
        <strain evidence="1 2">NBRC 106135</strain>
    </source>
</reference>
<organism evidence="1 2">
    <name type="scientific">Segetibacter aerophilus</name>
    <dbReference type="NCBI Taxonomy" id="670293"/>
    <lineage>
        <taxon>Bacteria</taxon>
        <taxon>Pseudomonadati</taxon>
        <taxon>Bacteroidota</taxon>
        <taxon>Chitinophagia</taxon>
        <taxon>Chitinophagales</taxon>
        <taxon>Chitinophagaceae</taxon>
        <taxon>Segetibacter</taxon>
    </lineage>
</organism>
<sequence length="62" mass="7308">MNDELSYTYEELEDLIPQANFEELKQLTLTIQKERRLYSAISLARVLKLISERNLEIKPPIS</sequence>
<dbReference type="EMBL" id="BJYT01000030">
    <property type="protein sequence ID" value="GEO11862.1"/>
    <property type="molecule type" value="Genomic_DNA"/>
</dbReference>
<accession>A0A512BIQ9</accession>
<gene>
    <name evidence="1" type="ORF">SAE01_43580</name>
</gene>
<evidence type="ECO:0000313" key="1">
    <source>
        <dbReference type="EMBL" id="GEO11862.1"/>
    </source>
</evidence>